<evidence type="ECO:0000313" key="2">
    <source>
        <dbReference type="Proteomes" id="UP000626220"/>
    </source>
</evidence>
<protein>
    <recommendedName>
        <fullName evidence="3">DNA alkylation repair protein</fullName>
    </recommendedName>
</protein>
<keyword evidence="2" id="KW-1185">Reference proteome</keyword>
<reference evidence="1" key="1">
    <citation type="journal article" date="2014" name="Int. J. Syst. Evol. Microbiol.">
        <title>Complete genome sequence of Corynebacterium casei LMG S-19264T (=DSM 44701T), isolated from a smear-ripened cheese.</title>
        <authorList>
            <consortium name="US DOE Joint Genome Institute (JGI-PGF)"/>
            <person name="Walter F."/>
            <person name="Albersmeier A."/>
            <person name="Kalinowski J."/>
            <person name="Ruckert C."/>
        </authorList>
    </citation>
    <scope>NUCLEOTIDE SEQUENCE</scope>
    <source>
        <strain evidence="1">KCTC 42650</strain>
    </source>
</reference>
<accession>A0A8J3M6F3</accession>
<dbReference type="Proteomes" id="UP000626220">
    <property type="component" value="Unassembled WGS sequence"/>
</dbReference>
<dbReference type="AlphaFoldDB" id="A0A8J3M6F3"/>
<dbReference type="EMBL" id="BNCJ01000003">
    <property type="protein sequence ID" value="GHF47205.1"/>
    <property type="molecule type" value="Genomic_DNA"/>
</dbReference>
<name>A0A8J3M6F3_9RHOB</name>
<organism evidence="1 2">
    <name type="scientific">Seohaeicola zhoushanensis</name>
    <dbReference type="NCBI Taxonomy" id="1569283"/>
    <lineage>
        <taxon>Bacteria</taxon>
        <taxon>Pseudomonadati</taxon>
        <taxon>Pseudomonadota</taxon>
        <taxon>Alphaproteobacteria</taxon>
        <taxon>Rhodobacterales</taxon>
        <taxon>Roseobacteraceae</taxon>
        <taxon>Seohaeicola</taxon>
    </lineage>
</organism>
<proteinExistence type="predicted"/>
<dbReference type="InterPro" id="IPR016024">
    <property type="entry name" value="ARM-type_fold"/>
</dbReference>
<dbReference type="RefSeq" id="WP_189679788.1">
    <property type="nucleotide sequence ID" value="NZ_BNCJ01000003.1"/>
</dbReference>
<sequence>MASGYSLKDQLFNRDKVRWLAGRFAALDGAEFEAAVMARLPELELKQRIDWIARCLVERLPPELPEAAPHLLAALPPPLDPSRRDDDFGDFIIAPLGEAVVALGLEAHPELSLDLLAELTQRFSMEYAIRPFLNRWPEITLRRMAGWARHEHYHVRRLVSEGTRPRLPWGMGIGLDISAPLPLLDALHGDPARFVTRSVANHLNDIAKKAPDLAMDQLAAWRAEARQEAAELDWMTRHALRGLVKEGHPRALAMLGFAAGGDLDCRLDLGSDTLRIGDALEITCELASPTAQPVLVDYVLHFARPDGKTRRKVFKLKQSVTVPGLPLVLAKRHPLKGDATTFTLHPGRHRVELQVNGTVRAEAAFDLIP</sequence>
<evidence type="ECO:0008006" key="3">
    <source>
        <dbReference type="Google" id="ProtNLM"/>
    </source>
</evidence>
<comment type="caution">
    <text evidence="1">The sequence shown here is derived from an EMBL/GenBank/DDBJ whole genome shotgun (WGS) entry which is preliminary data.</text>
</comment>
<evidence type="ECO:0000313" key="1">
    <source>
        <dbReference type="EMBL" id="GHF47205.1"/>
    </source>
</evidence>
<gene>
    <name evidence="1" type="ORF">GCM10017056_18650</name>
</gene>
<dbReference type="SUPFAM" id="SSF48371">
    <property type="entry name" value="ARM repeat"/>
    <property type="match status" value="1"/>
</dbReference>
<reference evidence="1" key="2">
    <citation type="submission" date="2020-09" db="EMBL/GenBank/DDBJ databases">
        <authorList>
            <person name="Sun Q."/>
            <person name="Kim S."/>
        </authorList>
    </citation>
    <scope>NUCLEOTIDE SEQUENCE</scope>
    <source>
        <strain evidence="1">KCTC 42650</strain>
    </source>
</reference>
<dbReference type="Gene3D" id="1.25.40.290">
    <property type="entry name" value="ARM repeat domains"/>
    <property type="match status" value="1"/>
</dbReference>